<feature type="domain" description="STAS" evidence="6">
    <location>
        <begin position="408"/>
        <end position="509"/>
    </location>
</feature>
<comment type="subcellular location">
    <subcellularLocation>
        <location evidence="1">Membrane</location>
        <topology evidence="1">Multi-pass membrane protein</topology>
    </subcellularLocation>
</comment>
<dbReference type="CDD" id="cd07042">
    <property type="entry name" value="STAS_SulP_like_sulfate_transporter"/>
    <property type="match status" value="1"/>
</dbReference>
<keyword evidence="8" id="KW-1185">Reference proteome</keyword>
<feature type="transmembrane region" description="Helical" evidence="5">
    <location>
        <begin position="231"/>
        <end position="253"/>
    </location>
</feature>
<gene>
    <name evidence="7" type="ORF">VC82_1207</name>
</gene>
<evidence type="ECO:0000313" key="7">
    <source>
        <dbReference type="EMBL" id="AKA34845.1"/>
    </source>
</evidence>
<dbReference type="Proteomes" id="UP000032726">
    <property type="component" value="Chromosome"/>
</dbReference>
<dbReference type="PANTHER" id="PTHR43310">
    <property type="entry name" value="SULFATE TRANSPORTER YBAR-RELATED"/>
    <property type="match status" value="1"/>
</dbReference>
<feature type="transmembrane region" description="Helical" evidence="5">
    <location>
        <begin position="118"/>
        <end position="137"/>
    </location>
</feature>
<dbReference type="InterPro" id="IPR052706">
    <property type="entry name" value="Membrane-Transporter-like"/>
</dbReference>
<dbReference type="InterPro" id="IPR002645">
    <property type="entry name" value="STAS_dom"/>
</dbReference>
<sequence>MKKYLNLFDFSQPVNYRTEILSGLTVALALVPEAIAFAFIAGLSPLTGLYAAFVMGLVTSILGGRPGMISGATGAVAVVIVSLAKDFGVEYVFATVILAGILQMTAGFLRLGKLMRLVPHPVIFGFVNGLAIIIFMSQLDQFKTTDGDWLSGSTLYIFSGLVLLTMLVIWGLPKLSRVVPASLVAILLVFGIVFFFGVETRTIGDIASIKGGFPPFHIPQVPFSLETLQIIFPYAAVVAGVGLIESLLTLNIVDEITETRGRGNKEAVAQGTANILSGLFSGMGGCAMIGQSLINISNGARARLSGIVASLMLLAFVMFGSELIEKVPMAALTGLMIMVALGTFEWASLRTFRRMPKSDVLVMVLVTLVTVLLHNLALAVLVGVIISALVFAWDNAKRIRARKYIDENGVKHYEIYGPLFFGSTTLFGEKFDVLNDPDEVVIDFKESRVVDMSAIEALNKITERYHKVGKKVHLRHLSKDCRRLLKNADDIIEVNVLEDPTYKVVVDKV</sequence>
<dbReference type="GO" id="GO:0016020">
    <property type="term" value="C:membrane"/>
    <property type="evidence" value="ECO:0007669"/>
    <property type="project" value="UniProtKB-SubCell"/>
</dbReference>
<dbReference type="KEGG" id="mlt:VC82_1207"/>
<reference evidence="7 8" key="1">
    <citation type="submission" date="2015-03" db="EMBL/GenBank/DDBJ databases">
        <title>Complete genome sequence of Muricauda lutaonensis CC-HSB-11T, isolated from a coastal hot spring.</title>
        <authorList>
            <person name="Kim K.M."/>
        </authorList>
    </citation>
    <scope>NUCLEOTIDE SEQUENCE [LARGE SCALE GENOMIC DNA]</scope>
    <source>
        <strain evidence="7 8">CC-HSB-11</strain>
    </source>
</reference>
<keyword evidence="4 5" id="KW-0472">Membrane</keyword>
<evidence type="ECO:0000256" key="1">
    <source>
        <dbReference type="ARBA" id="ARBA00004141"/>
    </source>
</evidence>
<evidence type="ECO:0000256" key="5">
    <source>
        <dbReference type="SAM" id="Phobius"/>
    </source>
</evidence>
<feature type="transmembrane region" description="Helical" evidence="5">
    <location>
        <begin position="149"/>
        <end position="171"/>
    </location>
</feature>
<evidence type="ECO:0000313" key="8">
    <source>
        <dbReference type="Proteomes" id="UP000032726"/>
    </source>
</evidence>
<evidence type="ECO:0000256" key="4">
    <source>
        <dbReference type="ARBA" id="ARBA00023136"/>
    </source>
</evidence>
<proteinExistence type="predicted"/>
<dbReference type="Pfam" id="PF00916">
    <property type="entry name" value="Sulfate_transp"/>
    <property type="match status" value="1"/>
</dbReference>
<dbReference type="InterPro" id="IPR011547">
    <property type="entry name" value="SLC26A/SulP_dom"/>
</dbReference>
<dbReference type="AlphaFoldDB" id="A0A0D5YRE2"/>
<name>A0A0D5YRE2_9FLAO</name>
<dbReference type="OrthoDB" id="9771198at2"/>
<feature type="transmembrane region" description="Helical" evidence="5">
    <location>
        <begin position="300"/>
        <end position="320"/>
    </location>
</feature>
<feature type="transmembrane region" description="Helical" evidence="5">
    <location>
        <begin position="273"/>
        <end position="294"/>
    </location>
</feature>
<evidence type="ECO:0000259" key="6">
    <source>
        <dbReference type="PROSITE" id="PS50801"/>
    </source>
</evidence>
<protein>
    <submittedName>
        <fullName evidence="7">Sulfate permease</fullName>
    </submittedName>
</protein>
<feature type="transmembrane region" description="Helical" evidence="5">
    <location>
        <begin position="68"/>
        <end position="85"/>
    </location>
</feature>
<evidence type="ECO:0000256" key="2">
    <source>
        <dbReference type="ARBA" id="ARBA00022692"/>
    </source>
</evidence>
<dbReference type="SUPFAM" id="SSF52091">
    <property type="entry name" value="SpoIIaa-like"/>
    <property type="match status" value="1"/>
</dbReference>
<dbReference type="STRING" id="516051.VC82_1207"/>
<feature type="transmembrane region" description="Helical" evidence="5">
    <location>
        <begin position="91"/>
        <end position="111"/>
    </location>
</feature>
<keyword evidence="3 5" id="KW-1133">Transmembrane helix</keyword>
<dbReference type="RefSeq" id="WP_045801560.1">
    <property type="nucleotide sequence ID" value="NZ_CP011071.1"/>
</dbReference>
<dbReference type="PROSITE" id="PS50801">
    <property type="entry name" value="STAS"/>
    <property type="match status" value="1"/>
</dbReference>
<dbReference type="InterPro" id="IPR036513">
    <property type="entry name" value="STAS_dom_sf"/>
</dbReference>
<dbReference type="EMBL" id="CP011071">
    <property type="protein sequence ID" value="AKA34845.1"/>
    <property type="molecule type" value="Genomic_DNA"/>
</dbReference>
<organism evidence="7 8">
    <name type="scientific">Flagellimonas lutaonensis</name>
    <dbReference type="NCBI Taxonomy" id="516051"/>
    <lineage>
        <taxon>Bacteria</taxon>
        <taxon>Pseudomonadati</taxon>
        <taxon>Bacteroidota</taxon>
        <taxon>Flavobacteriia</taxon>
        <taxon>Flavobacteriales</taxon>
        <taxon>Flavobacteriaceae</taxon>
        <taxon>Flagellimonas</taxon>
    </lineage>
</organism>
<keyword evidence="2 5" id="KW-0812">Transmembrane</keyword>
<evidence type="ECO:0000256" key="3">
    <source>
        <dbReference type="ARBA" id="ARBA00022989"/>
    </source>
</evidence>
<dbReference type="Gene3D" id="3.30.750.24">
    <property type="entry name" value="STAS domain"/>
    <property type="match status" value="1"/>
</dbReference>
<dbReference type="PATRIC" id="fig|516051.4.peg.1248"/>
<feature type="transmembrane region" description="Helical" evidence="5">
    <location>
        <begin position="327"/>
        <end position="348"/>
    </location>
</feature>
<accession>A0A0D5YRE2</accession>
<dbReference type="HOGENOM" id="CLU_003182_7_0_10"/>
<dbReference type="PANTHER" id="PTHR43310:SF1">
    <property type="entry name" value="SULFATE TRANSPORTER YBAR-RELATED"/>
    <property type="match status" value="1"/>
</dbReference>
<feature type="transmembrane region" description="Helical" evidence="5">
    <location>
        <begin position="360"/>
        <end position="393"/>
    </location>
</feature>
<dbReference type="Pfam" id="PF01740">
    <property type="entry name" value="STAS"/>
    <property type="match status" value="1"/>
</dbReference>
<feature type="transmembrane region" description="Helical" evidence="5">
    <location>
        <begin position="178"/>
        <end position="198"/>
    </location>
</feature>